<dbReference type="EMBL" id="AM746676">
    <property type="protein sequence ID" value="CAN97951.1"/>
    <property type="molecule type" value="Genomic_DNA"/>
</dbReference>
<dbReference type="KEGG" id="scl:sce7782"/>
<feature type="domain" description="Protein kinase" evidence="7">
    <location>
        <begin position="29"/>
        <end position="291"/>
    </location>
</feature>
<dbReference type="SUPFAM" id="SSF56112">
    <property type="entry name" value="Protein kinase-like (PK-like)"/>
    <property type="match status" value="1"/>
</dbReference>
<evidence type="ECO:0000256" key="3">
    <source>
        <dbReference type="ARBA" id="ARBA00022777"/>
    </source>
</evidence>
<keyword evidence="2 5" id="KW-0547">Nucleotide-binding</keyword>
<name>A9FAX2_SORC5</name>
<reference evidence="8 9" key="1">
    <citation type="journal article" date="2007" name="Nat. Biotechnol.">
        <title>Complete genome sequence of the myxobacterium Sorangium cellulosum.</title>
        <authorList>
            <person name="Schneiker S."/>
            <person name="Perlova O."/>
            <person name="Kaiser O."/>
            <person name="Gerth K."/>
            <person name="Alici A."/>
            <person name="Altmeyer M.O."/>
            <person name="Bartels D."/>
            <person name="Bekel T."/>
            <person name="Beyer S."/>
            <person name="Bode E."/>
            <person name="Bode H.B."/>
            <person name="Bolten C.J."/>
            <person name="Choudhuri J.V."/>
            <person name="Doss S."/>
            <person name="Elnakady Y.A."/>
            <person name="Frank B."/>
            <person name="Gaigalat L."/>
            <person name="Goesmann A."/>
            <person name="Groeger C."/>
            <person name="Gross F."/>
            <person name="Jelsbak L."/>
            <person name="Jelsbak L."/>
            <person name="Kalinowski J."/>
            <person name="Kegler C."/>
            <person name="Knauber T."/>
            <person name="Konietzny S."/>
            <person name="Kopp M."/>
            <person name="Krause L."/>
            <person name="Krug D."/>
            <person name="Linke B."/>
            <person name="Mahmud T."/>
            <person name="Martinez-Arias R."/>
            <person name="McHardy A.C."/>
            <person name="Merai M."/>
            <person name="Meyer F."/>
            <person name="Mormann S."/>
            <person name="Munoz-Dorado J."/>
            <person name="Perez J."/>
            <person name="Pradella S."/>
            <person name="Rachid S."/>
            <person name="Raddatz G."/>
            <person name="Rosenau F."/>
            <person name="Rueckert C."/>
            <person name="Sasse F."/>
            <person name="Scharfe M."/>
            <person name="Schuster S.C."/>
            <person name="Suen G."/>
            <person name="Treuner-Lange A."/>
            <person name="Velicer G.J."/>
            <person name="Vorholter F.-J."/>
            <person name="Weissman K.J."/>
            <person name="Welch R.D."/>
            <person name="Wenzel S.C."/>
            <person name="Whitworth D.E."/>
            <person name="Wilhelm S."/>
            <person name="Wittmann C."/>
            <person name="Bloecker H."/>
            <person name="Puehler A."/>
            <person name="Mueller R."/>
        </authorList>
    </citation>
    <scope>NUCLEOTIDE SEQUENCE [LARGE SCALE GENOMIC DNA]</scope>
    <source>
        <strain evidence="9">So ce56</strain>
    </source>
</reference>
<dbReference type="GO" id="GO:0005524">
    <property type="term" value="F:ATP binding"/>
    <property type="evidence" value="ECO:0007669"/>
    <property type="project" value="UniProtKB-UniRule"/>
</dbReference>
<feature type="compositionally biased region" description="Pro residues" evidence="6">
    <location>
        <begin position="1158"/>
        <end position="1180"/>
    </location>
</feature>
<dbReference type="PANTHER" id="PTHR43289:SF34">
    <property type="entry name" value="SERINE_THREONINE-PROTEIN KINASE YBDM-RELATED"/>
    <property type="match status" value="1"/>
</dbReference>
<feature type="compositionally biased region" description="Polar residues" evidence="6">
    <location>
        <begin position="759"/>
        <end position="780"/>
    </location>
</feature>
<dbReference type="PROSITE" id="PS50011">
    <property type="entry name" value="PROTEIN_KINASE_DOM"/>
    <property type="match status" value="1"/>
</dbReference>
<evidence type="ECO:0000256" key="6">
    <source>
        <dbReference type="SAM" id="MobiDB-lite"/>
    </source>
</evidence>
<dbReference type="InterPro" id="IPR008271">
    <property type="entry name" value="Ser/Thr_kinase_AS"/>
</dbReference>
<dbReference type="InterPro" id="IPR000719">
    <property type="entry name" value="Prot_kinase_dom"/>
</dbReference>
<evidence type="ECO:0000256" key="5">
    <source>
        <dbReference type="PROSITE-ProRule" id="PRU10141"/>
    </source>
</evidence>
<dbReference type="PROSITE" id="PS00108">
    <property type="entry name" value="PROTEIN_KINASE_ST"/>
    <property type="match status" value="1"/>
</dbReference>
<evidence type="ECO:0000256" key="4">
    <source>
        <dbReference type="ARBA" id="ARBA00022840"/>
    </source>
</evidence>
<dbReference type="Pfam" id="PF00069">
    <property type="entry name" value="Pkinase"/>
    <property type="match status" value="1"/>
</dbReference>
<dbReference type="InterPro" id="IPR016024">
    <property type="entry name" value="ARM-type_fold"/>
</dbReference>
<evidence type="ECO:0000256" key="1">
    <source>
        <dbReference type="ARBA" id="ARBA00022679"/>
    </source>
</evidence>
<feature type="compositionally biased region" description="Low complexity" evidence="6">
    <location>
        <begin position="1075"/>
        <end position="1087"/>
    </location>
</feature>
<dbReference type="SUPFAM" id="SSF48371">
    <property type="entry name" value="ARM repeat"/>
    <property type="match status" value="1"/>
</dbReference>
<dbReference type="Gene3D" id="1.25.10.10">
    <property type="entry name" value="Leucine-rich Repeat Variant"/>
    <property type="match status" value="1"/>
</dbReference>
<keyword evidence="3 8" id="KW-0418">Kinase</keyword>
<feature type="region of interest" description="Disordered" evidence="6">
    <location>
        <begin position="729"/>
        <end position="780"/>
    </location>
</feature>
<dbReference type="PROSITE" id="PS00107">
    <property type="entry name" value="PROTEIN_KINASE_ATP"/>
    <property type="match status" value="1"/>
</dbReference>
<dbReference type="PANTHER" id="PTHR43289">
    <property type="entry name" value="MITOGEN-ACTIVATED PROTEIN KINASE KINASE KINASE 20-RELATED"/>
    <property type="match status" value="1"/>
</dbReference>
<dbReference type="InterPro" id="IPR017441">
    <property type="entry name" value="Protein_kinase_ATP_BS"/>
</dbReference>
<accession>A9FAX2</accession>
<evidence type="ECO:0000259" key="7">
    <source>
        <dbReference type="PROSITE" id="PS50011"/>
    </source>
</evidence>
<dbReference type="RefSeq" id="WP_012240390.1">
    <property type="nucleotide sequence ID" value="NC_010162.1"/>
</dbReference>
<dbReference type="CDD" id="cd14014">
    <property type="entry name" value="STKc_PknB_like"/>
    <property type="match status" value="1"/>
</dbReference>
<feature type="compositionally biased region" description="Low complexity" evidence="6">
    <location>
        <begin position="1124"/>
        <end position="1140"/>
    </location>
</feature>
<organism evidence="8 9">
    <name type="scientific">Sorangium cellulosum (strain So ce56)</name>
    <name type="common">Polyangium cellulosum (strain So ce56)</name>
    <dbReference type="NCBI Taxonomy" id="448385"/>
    <lineage>
        <taxon>Bacteria</taxon>
        <taxon>Pseudomonadati</taxon>
        <taxon>Myxococcota</taxon>
        <taxon>Polyangia</taxon>
        <taxon>Polyangiales</taxon>
        <taxon>Polyangiaceae</taxon>
        <taxon>Sorangium</taxon>
    </lineage>
</organism>
<feature type="region of interest" description="Disordered" evidence="6">
    <location>
        <begin position="1048"/>
        <end position="1232"/>
    </location>
</feature>
<proteinExistence type="predicted"/>
<feature type="binding site" evidence="5">
    <location>
        <position position="57"/>
    </location>
    <ligand>
        <name>ATP</name>
        <dbReference type="ChEBI" id="CHEBI:30616"/>
    </ligand>
</feature>
<protein>
    <submittedName>
        <fullName evidence="8">Protein kinase</fullName>
        <ecNumber evidence="8">2.7.11.1</ecNumber>
    </submittedName>
</protein>
<dbReference type="InterPro" id="IPR011989">
    <property type="entry name" value="ARM-like"/>
</dbReference>
<dbReference type="HOGENOM" id="CLU_267541_0_0_7"/>
<dbReference type="SMART" id="SM00220">
    <property type="entry name" value="S_TKc"/>
    <property type="match status" value="1"/>
</dbReference>
<dbReference type="Gene3D" id="3.30.200.20">
    <property type="entry name" value="Phosphorylase Kinase, domain 1"/>
    <property type="match status" value="1"/>
</dbReference>
<dbReference type="AlphaFoldDB" id="A9FAX2"/>
<feature type="compositionally biased region" description="Low complexity" evidence="6">
    <location>
        <begin position="1147"/>
        <end position="1157"/>
    </location>
</feature>
<evidence type="ECO:0000313" key="8">
    <source>
        <dbReference type="EMBL" id="CAN97951.1"/>
    </source>
</evidence>
<dbReference type="Gene3D" id="1.10.510.10">
    <property type="entry name" value="Transferase(Phosphotransferase) domain 1"/>
    <property type="match status" value="1"/>
</dbReference>
<keyword evidence="9" id="KW-1185">Reference proteome</keyword>
<dbReference type="Proteomes" id="UP000002139">
    <property type="component" value="Chromosome"/>
</dbReference>
<gene>
    <name evidence="8" type="ordered locus">sce7782</name>
</gene>
<dbReference type="GO" id="GO:0004674">
    <property type="term" value="F:protein serine/threonine kinase activity"/>
    <property type="evidence" value="ECO:0007669"/>
    <property type="project" value="UniProtKB-EC"/>
</dbReference>
<evidence type="ECO:0000256" key="2">
    <source>
        <dbReference type="ARBA" id="ARBA00022741"/>
    </source>
</evidence>
<dbReference type="STRING" id="448385.sce7782"/>
<dbReference type="eggNOG" id="COG0515">
    <property type="taxonomic scope" value="Bacteria"/>
</dbReference>
<dbReference type="InterPro" id="IPR011009">
    <property type="entry name" value="Kinase-like_dom_sf"/>
</dbReference>
<evidence type="ECO:0000313" key="9">
    <source>
        <dbReference type="Proteomes" id="UP000002139"/>
    </source>
</evidence>
<sequence>MAPLDPHAEEPNLVDTAAARIGTALNAKWRLDDLLGVGGMGAVFAATHRRGTRAAVKVLHIEFARNAELRDRFLREGKIANRVDHPARVAVVEDDLSDRGEPFLVMELLSGTTLQRLASSAGGTLPLAQVLPVFDVVLDLLEKCHSIGIVHRDIKPANIFVTSTGHVKVLDFGIARMRDPERQATRAGLTFGTPAFMSPEQAMGVSGIDGRSDLWSVGASLFTLLSGKRLNRGRSESESYFLAATQTAPSIATEVPDLPVEIVAFVDKALAFERGGRFQSAAAMRGELRRLTAAHAAGQLTPSREKKAPRVLVRGNDTIDEDQDPPSIVEQTCQRLVGVWRQLALVLSNIRQYGWNHPHVNKGIHFAFDEITRTLSQNPLGVRWEVTPSAFTSGGQPIWQPDRPPFDRIPYQLFADGVRKIQIKAGITEAELRDFAAILLRDQSFGMSEDDDAVTALWDRRFEHIAYMAIDQFAEGDADLEDFEEQCREVAVGARALAQIESLWDESSLAGRALQRNVEAALAETGAAASALAIDPLTRSTLGAQIALPSEQWNERYMDAFVDGYVDAVRHGDEDRMTGALTAWTADQIVLHSYELAFEVQTMLRRAFFARLDGMQRGAAGAAGAASAAGRSSAALPQLSPRAVDRALAQAMFPVEALRAILNDLATAHPEEPAATGAAATGASATGAAGHGAAAAGAALGGAAAAGVAAQAGVGRSAAQAGVGRSAAQAGAGRSATQVDAGRSTAQADPGRSAAQAGASRNTLQAGASRSTAQAGVSRSTAPLDPAIVEGLAHALDALEDGSLFSAACQCHGAVQSERLREVLFGYMRRWAPGREAELGDLLSRAPAPLALTLLQLLAQLKTPGALAALEAGFASPHVEVRINALAELPDAAAGEGGSAGSAAERVREELQKLLDDPAPPVRCEALRLIGKLGVLAAGPTLVRRIVAPSFHDLSGAERRQWLETVAQLNPTRAEKLAIELLEKRQLIPSEAIEQTRELAAHFLCQARSYEALRAVKEATKPRWWNTPPVRDAAARAAVAIAARLVAPTRPSERPPAQAHPDASAPPSRAKRSYSPVSVRRVSPGGPLSLPDQLEPWSTPRPGSMAPNGGDAGRSAYRPPLVSPVPASTSAASAPPTSVPFSRRGQPPSSTSASTPTAAPPPMPPSMPRPATPPRSPAPPSSASAAPYSARQGPASLPFGAPSRTALEPAPGSAVPSTKPAPSPSPRGGRKP</sequence>
<dbReference type="EC" id="2.7.11.1" evidence="8"/>
<keyword evidence="4 5" id="KW-0067">ATP-binding</keyword>
<keyword evidence="1 8" id="KW-0808">Transferase</keyword>